<evidence type="ECO:0000256" key="6">
    <source>
        <dbReference type="SAM" id="Phobius"/>
    </source>
</evidence>
<dbReference type="Gene3D" id="1.20.1720.10">
    <property type="entry name" value="Multidrug resistance protein D"/>
    <property type="match status" value="1"/>
</dbReference>
<gene>
    <name evidence="8" type="primary">YOR378W_7</name>
    <name evidence="8" type="ORF">LSUE1_G004099</name>
</gene>
<dbReference type="GO" id="GO:0016020">
    <property type="term" value="C:membrane"/>
    <property type="evidence" value="ECO:0007669"/>
    <property type="project" value="UniProtKB-SubCell"/>
</dbReference>
<keyword evidence="9" id="KW-1185">Reference proteome</keyword>
<dbReference type="EMBL" id="QGMK01000298">
    <property type="protein sequence ID" value="TVY82594.1"/>
    <property type="molecule type" value="Genomic_DNA"/>
</dbReference>
<dbReference type="Proteomes" id="UP000469558">
    <property type="component" value="Unassembled WGS sequence"/>
</dbReference>
<evidence type="ECO:0000256" key="5">
    <source>
        <dbReference type="SAM" id="MobiDB-lite"/>
    </source>
</evidence>
<proteinExistence type="predicted"/>
<keyword evidence="4 6" id="KW-0472">Membrane</keyword>
<keyword evidence="2 6" id="KW-0812">Transmembrane</keyword>
<name>A0A8T9CFS6_9HELO</name>
<dbReference type="InterPro" id="IPR036259">
    <property type="entry name" value="MFS_trans_sf"/>
</dbReference>
<dbReference type="InterPro" id="IPR011701">
    <property type="entry name" value="MFS"/>
</dbReference>
<feature type="compositionally biased region" description="Polar residues" evidence="5">
    <location>
        <begin position="1"/>
        <end position="23"/>
    </location>
</feature>
<dbReference type="Gene3D" id="1.20.1250.20">
    <property type="entry name" value="MFS general substrate transporter like domains"/>
    <property type="match status" value="1"/>
</dbReference>
<evidence type="ECO:0000313" key="9">
    <source>
        <dbReference type="Proteomes" id="UP000469558"/>
    </source>
</evidence>
<organism evidence="8 9">
    <name type="scientific">Lachnellula suecica</name>
    <dbReference type="NCBI Taxonomy" id="602035"/>
    <lineage>
        <taxon>Eukaryota</taxon>
        <taxon>Fungi</taxon>
        <taxon>Dikarya</taxon>
        <taxon>Ascomycota</taxon>
        <taxon>Pezizomycotina</taxon>
        <taxon>Leotiomycetes</taxon>
        <taxon>Helotiales</taxon>
        <taxon>Lachnaceae</taxon>
        <taxon>Lachnellula</taxon>
    </lineage>
</organism>
<evidence type="ECO:0000256" key="2">
    <source>
        <dbReference type="ARBA" id="ARBA00022692"/>
    </source>
</evidence>
<feature type="transmembrane region" description="Helical" evidence="6">
    <location>
        <begin position="156"/>
        <end position="179"/>
    </location>
</feature>
<feature type="transmembrane region" description="Helical" evidence="6">
    <location>
        <begin position="491"/>
        <end position="511"/>
    </location>
</feature>
<dbReference type="PANTHER" id="PTHR42718">
    <property type="entry name" value="MAJOR FACILITATOR SUPERFAMILY MULTIDRUG TRANSPORTER MFSC"/>
    <property type="match status" value="1"/>
</dbReference>
<dbReference type="AlphaFoldDB" id="A0A8T9CFS6"/>
<feature type="transmembrane region" description="Helical" evidence="6">
    <location>
        <begin position="220"/>
        <end position="245"/>
    </location>
</feature>
<feature type="transmembrane region" description="Helical" evidence="6">
    <location>
        <begin position="257"/>
        <end position="276"/>
    </location>
</feature>
<feature type="transmembrane region" description="Helical" evidence="6">
    <location>
        <begin position="100"/>
        <end position="118"/>
    </location>
</feature>
<reference evidence="8 9" key="1">
    <citation type="submission" date="2018-05" db="EMBL/GenBank/DDBJ databases">
        <title>Genome sequencing and assembly of the regulated plant pathogen Lachnellula willkommii and related sister species for the development of diagnostic species identification markers.</title>
        <authorList>
            <person name="Giroux E."/>
            <person name="Bilodeau G."/>
        </authorList>
    </citation>
    <scope>NUCLEOTIDE SEQUENCE [LARGE SCALE GENOMIC DNA]</scope>
    <source>
        <strain evidence="8 9">CBS 268.59</strain>
    </source>
</reference>
<feature type="transmembrane region" description="Helical" evidence="6">
    <location>
        <begin position="191"/>
        <end position="214"/>
    </location>
</feature>
<dbReference type="InterPro" id="IPR020846">
    <property type="entry name" value="MFS_dom"/>
</dbReference>
<feature type="domain" description="Major facilitator superfamily (MFS) profile" evidence="7">
    <location>
        <begin position="63"/>
        <end position="514"/>
    </location>
</feature>
<feature type="transmembrane region" description="Helical" evidence="6">
    <location>
        <begin position="452"/>
        <end position="471"/>
    </location>
</feature>
<comment type="caution">
    <text evidence="8">The sequence shown here is derived from an EMBL/GenBank/DDBJ whole genome shotgun (WGS) entry which is preliminary data.</text>
</comment>
<feature type="region of interest" description="Disordered" evidence="5">
    <location>
        <begin position="1"/>
        <end position="53"/>
    </location>
</feature>
<comment type="subcellular location">
    <subcellularLocation>
        <location evidence="1">Membrane</location>
        <topology evidence="1">Multi-pass membrane protein</topology>
    </subcellularLocation>
</comment>
<dbReference type="PROSITE" id="PS50850">
    <property type="entry name" value="MFS"/>
    <property type="match status" value="1"/>
</dbReference>
<sequence>MRTVTNIYRPQLPGTMTSENFSETSDHNDSIKPVSDTAKEETESTPVPSDGRPPFSLAREAIFVATLVFAQLLTQAGIGQSLAPLHIIGNHFNVTNEGELSWYLASYALTTGTLILMAGRLGDMFGNKNVFIAGYMWFGVWSIIAGASYWTSTDKFFVVCRAMQGIGASFLLPNALAILGRTYPQGMRKNMVFSLFGSFAPTGYILGTVFSSILSRFATWAWAYFIMGFVSLAMAGASIWTIPWPEKTPAPGRRESFDWYGCLTGVTGLVLFNIAWNQGPNVGWDTPYVYVLLILGTLSLIAFVFVEKRAKHPLLPVSALNLHIGLILGAVFAGWSSFGIWLYYIWQYLENVRGLSPVLVAAQNSPSSVGGFLASVSVGLMMGKVGVPYIMLMAMCAFCLASILVATMTVGQTYWGETFISTLVVPWGLDMSFPAATIMLSMSVPKEHQGIAASMVLTTTNYAISIGLGIAGTVVSQLDQSSDLATTCKHAWYVSIGLSGLGILIALVAAWHDRKTPKAAPH</sequence>
<dbReference type="OrthoDB" id="2428527at2759"/>
<protein>
    <submittedName>
        <fullName evidence="8">Drug resistance protein</fullName>
    </submittedName>
</protein>
<evidence type="ECO:0000256" key="3">
    <source>
        <dbReference type="ARBA" id="ARBA00022989"/>
    </source>
</evidence>
<dbReference type="Pfam" id="PF07690">
    <property type="entry name" value="MFS_1"/>
    <property type="match status" value="1"/>
</dbReference>
<accession>A0A8T9CFS6</accession>
<dbReference type="SUPFAM" id="SSF103473">
    <property type="entry name" value="MFS general substrate transporter"/>
    <property type="match status" value="1"/>
</dbReference>
<evidence type="ECO:0000313" key="8">
    <source>
        <dbReference type="EMBL" id="TVY82594.1"/>
    </source>
</evidence>
<evidence type="ECO:0000256" key="4">
    <source>
        <dbReference type="ARBA" id="ARBA00023136"/>
    </source>
</evidence>
<evidence type="ECO:0000256" key="1">
    <source>
        <dbReference type="ARBA" id="ARBA00004141"/>
    </source>
</evidence>
<feature type="transmembrane region" description="Helical" evidence="6">
    <location>
        <begin position="130"/>
        <end position="150"/>
    </location>
</feature>
<feature type="transmembrane region" description="Helical" evidence="6">
    <location>
        <begin position="288"/>
        <end position="306"/>
    </location>
</feature>
<evidence type="ECO:0000259" key="7">
    <source>
        <dbReference type="PROSITE" id="PS50850"/>
    </source>
</evidence>
<dbReference type="PANTHER" id="PTHR42718:SF1">
    <property type="entry name" value="LOW AFFINITY AMMONIUM TRANSPORTER"/>
    <property type="match status" value="1"/>
</dbReference>
<feature type="transmembrane region" description="Helical" evidence="6">
    <location>
        <begin position="318"/>
        <end position="345"/>
    </location>
</feature>
<dbReference type="CDD" id="cd17476">
    <property type="entry name" value="MFS_Amf1_MDR_like"/>
    <property type="match status" value="1"/>
</dbReference>
<keyword evidence="3 6" id="KW-1133">Transmembrane helix</keyword>
<feature type="transmembrane region" description="Helical" evidence="6">
    <location>
        <begin position="419"/>
        <end position="440"/>
    </location>
</feature>
<dbReference type="GO" id="GO:0022857">
    <property type="term" value="F:transmembrane transporter activity"/>
    <property type="evidence" value="ECO:0007669"/>
    <property type="project" value="InterPro"/>
</dbReference>
<feature type="transmembrane region" description="Helical" evidence="6">
    <location>
        <begin position="389"/>
        <end position="407"/>
    </location>
</feature>